<dbReference type="Proteomes" id="UP000828390">
    <property type="component" value="Unassembled WGS sequence"/>
</dbReference>
<evidence type="ECO:0000313" key="5">
    <source>
        <dbReference type="Proteomes" id="UP000828390"/>
    </source>
</evidence>
<gene>
    <name evidence="4" type="ORF">DPMN_034902</name>
</gene>
<proteinExistence type="predicted"/>
<dbReference type="EMBL" id="JAIWYP010000002">
    <property type="protein sequence ID" value="KAH3871691.1"/>
    <property type="molecule type" value="Genomic_DNA"/>
</dbReference>
<feature type="domain" description="Alpha-2-macroglobulin bait region" evidence="3">
    <location>
        <begin position="1"/>
        <end position="98"/>
    </location>
</feature>
<dbReference type="Gene3D" id="2.60.40.1930">
    <property type="match status" value="2"/>
</dbReference>
<dbReference type="PANTHER" id="PTHR11412">
    <property type="entry name" value="MACROGLOBULIN / COMPLEMENT"/>
    <property type="match status" value="1"/>
</dbReference>
<reference evidence="4" key="1">
    <citation type="journal article" date="2019" name="bioRxiv">
        <title>The Genome of the Zebra Mussel, Dreissena polymorpha: A Resource for Invasive Species Research.</title>
        <authorList>
            <person name="McCartney M.A."/>
            <person name="Auch B."/>
            <person name="Kono T."/>
            <person name="Mallez S."/>
            <person name="Zhang Y."/>
            <person name="Obille A."/>
            <person name="Becker A."/>
            <person name="Abrahante J.E."/>
            <person name="Garbe J."/>
            <person name="Badalamenti J.P."/>
            <person name="Herman A."/>
            <person name="Mangelson H."/>
            <person name="Liachko I."/>
            <person name="Sullivan S."/>
            <person name="Sone E.D."/>
            <person name="Koren S."/>
            <person name="Silverstein K.A.T."/>
            <person name="Beckman K.B."/>
            <person name="Gohl D.M."/>
        </authorList>
    </citation>
    <scope>NUCLEOTIDE SEQUENCE</scope>
    <source>
        <strain evidence="4">Duluth1</strain>
        <tissue evidence="4">Whole animal</tissue>
    </source>
</reference>
<accession>A0A9D4MAX9</accession>
<dbReference type="Gene3D" id="6.20.50.160">
    <property type="match status" value="1"/>
</dbReference>
<sequence>MSRGNVVMAGTVSGSTFSIHVDSKMAPNARIIAYYVRADGQVVTDSISFDVDGAFQNQVALSFDKTKAAPGDNVNVIVTADLQSIVNLVAVNQIVLLLRSGNDVTQSEVIDELKSYDTIGNDSSSFYGDFMSYFGGSDAQTIFDNSGVKVLTDANVFHHNERIPTFYHSMMNAGMEGGGDFMMGTGTGTSRSMPKAIPDNRALASVDRVRHVFPETWLWSNITTGHQLVLLLITERTAQ</sequence>
<dbReference type="Pfam" id="PF07703">
    <property type="entry name" value="A2M_BRD"/>
    <property type="match status" value="1"/>
</dbReference>
<comment type="caution">
    <text evidence="4">The sequence shown here is derived from an EMBL/GenBank/DDBJ whole genome shotgun (WGS) entry which is preliminary data.</text>
</comment>
<protein>
    <recommendedName>
        <fullName evidence="3">Alpha-2-macroglobulin bait region domain-containing protein</fullName>
    </recommendedName>
</protein>
<keyword evidence="1" id="KW-0732">Signal</keyword>
<dbReference type="InterPro" id="IPR050473">
    <property type="entry name" value="A2M/Complement_sys"/>
</dbReference>
<evidence type="ECO:0000313" key="4">
    <source>
        <dbReference type="EMBL" id="KAH3871691.1"/>
    </source>
</evidence>
<keyword evidence="2" id="KW-0882">Thioester bond</keyword>
<dbReference type="SMART" id="SM01359">
    <property type="entry name" value="A2M_N_2"/>
    <property type="match status" value="1"/>
</dbReference>
<evidence type="ECO:0000256" key="1">
    <source>
        <dbReference type="ARBA" id="ARBA00022729"/>
    </source>
</evidence>
<name>A0A9D4MAX9_DREPO</name>
<reference evidence="4" key="2">
    <citation type="submission" date="2020-11" db="EMBL/GenBank/DDBJ databases">
        <authorList>
            <person name="McCartney M.A."/>
            <person name="Auch B."/>
            <person name="Kono T."/>
            <person name="Mallez S."/>
            <person name="Becker A."/>
            <person name="Gohl D.M."/>
            <person name="Silverstein K.A.T."/>
            <person name="Koren S."/>
            <person name="Bechman K.B."/>
            <person name="Herman A."/>
            <person name="Abrahante J.E."/>
            <person name="Garbe J."/>
        </authorList>
    </citation>
    <scope>NUCLEOTIDE SEQUENCE</scope>
    <source>
        <strain evidence="4">Duluth1</strain>
        <tissue evidence="4">Whole animal</tissue>
    </source>
</reference>
<evidence type="ECO:0000256" key="2">
    <source>
        <dbReference type="ARBA" id="ARBA00022966"/>
    </source>
</evidence>
<dbReference type="AlphaFoldDB" id="A0A9D4MAX9"/>
<organism evidence="4 5">
    <name type="scientific">Dreissena polymorpha</name>
    <name type="common">Zebra mussel</name>
    <name type="synonym">Mytilus polymorpha</name>
    <dbReference type="NCBI Taxonomy" id="45954"/>
    <lineage>
        <taxon>Eukaryota</taxon>
        <taxon>Metazoa</taxon>
        <taxon>Spiralia</taxon>
        <taxon>Lophotrochozoa</taxon>
        <taxon>Mollusca</taxon>
        <taxon>Bivalvia</taxon>
        <taxon>Autobranchia</taxon>
        <taxon>Heteroconchia</taxon>
        <taxon>Euheterodonta</taxon>
        <taxon>Imparidentia</taxon>
        <taxon>Neoheterodontei</taxon>
        <taxon>Myida</taxon>
        <taxon>Dreissenoidea</taxon>
        <taxon>Dreissenidae</taxon>
        <taxon>Dreissena</taxon>
    </lineage>
</organism>
<keyword evidence="5" id="KW-1185">Reference proteome</keyword>
<dbReference type="PANTHER" id="PTHR11412:SF136">
    <property type="entry name" value="CD109 ANTIGEN"/>
    <property type="match status" value="1"/>
</dbReference>
<evidence type="ECO:0000259" key="3">
    <source>
        <dbReference type="SMART" id="SM01359"/>
    </source>
</evidence>
<dbReference type="InterPro" id="IPR011625">
    <property type="entry name" value="A2M_N_BRD"/>
</dbReference>